<name>A0A955RS77_UNCKA</name>
<evidence type="ECO:0000313" key="2">
    <source>
        <dbReference type="EMBL" id="MCA9392308.1"/>
    </source>
</evidence>
<dbReference type="InterPro" id="IPR011330">
    <property type="entry name" value="Glyco_hydro/deAcase_b/a-brl"/>
</dbReference>
<sequence length="457" mass="51610">MKLSKVLLKTNVLLVGAITVLLAYGVFHKFTSTQSLVLGEQATPTPVALTSDDFADFSISVSRHWFLIDAPESVTDNDLSITTTLSKEQESWLADVKAVNPVTYKLIDTRSQDIVREGTLQKMLSGDYRTTVPASILPVGQYVLVVSVNYGEVEYARATDNIYVSYPLYISWTLDWEGYDVKDEYLSEISAISEKYNVPVTHFFNPRIYVNNDISVERAEYLTQWVSDRYENGDAIGLHMHMFPDMVSAAGVTPIEDPIQWGSTLTDGYDILTSQYGYEDMRKMFSWSKDEFAAHGLPTPILYRAGGWFADEVTLKAASDSGMLVDSSGRTAYNFGNNKVSGPWDLDTTMQPYHPSVEDQNIQGSVNLPIWEFPNNGADSWAFTKEQMIKRFTDNYQTKVLSEKKIVTYLSHPEWFSHDDERVRGLFDSISTYSFENDGGPVVFVTLDDAYSIWQND</sequence>
<evidence type="ECO:0000313" key="3">
    <source>
        <dbReference type="Proteomes" id="UP000751518"/>
    </source>
</evidence>
<organism evidence="2 3">
    <name type="scientific">candidate division WWE3 bacterium</name>
    <dbReference type="NCBI Taxonomy" id="2053526"/>
    <lineage>
        <taxon>Bacteria</taxon>
        <taxon>Katanobacteria</taxon>
    </lineage>
</organism>
<reference evidence="2" key="2">
    <citation type="journal article" date="2021" name="Microbiome">
        <title>Successional dynamics and alternative stable states in a saline activated sludge microbial community over 9 years.</title>
        <authorList>
            <person name="Wang Y."/>
            <person name="Ye J."/>
            <person name="Ju F."/>
            <person name="Liu L."/>
            <person name="Boyd J.A."/>
            <person name="Deng Y."/>
            <person name="Parks D.H."/>
            <person name="Jiang X."/>
            <person name="Yin X."/>
            <person name="Woodcroft B.J."/>
            <person name="Tyson G.W."/>
            <person name="Hugenholtz P."/>
            <person name="Polz M.F."/>
            <person name="Zhang T."/>
        </authorList>
    </citation>
    <scope>NUCLEOTIDE SEQUENCE</scope>
    <source>
        <strain evidence="2">HKST-UBA03</strain>
    </source>
</reference>
<dbReference type="Gene3D" id="3.20.20.370">
    <property type="entry name" value="Glycoside hydrolase/deacetylase"/>
    <property type="match status" value="1"/>
</dbReference>
<dbReference type="Proteomes" id="UP000751518">
    <property type="component" value="Unassembled WGS sequence"/>
</dbReference>
<dbReference type="EMBL" id="JAGQKZ010000036">
    <property type="protein sequence ID" value="MCA9392308.1"/>
    <property type="molecule type" value="Genomic_DNA"/>
</dbReference>
<gene>
    <name evidence="2" type="ORF">KC614_03840</name>
</gene>
<feature type="transmembrane region" description="Helical" evidence="1">
    <location>
        <begin position="7"/>
        <end position="27"/>
    </location>
</feature>
<keyword evidence="1" id="KW-0812">Transmembrane</keyword>
<keyword evidence="1" id="KW-0472">Membrane</keyword>
<proteinExistence type="predicted"/>
<dbReference type="GO" id="GO:0005975">
    <property type="term" value="P:carbohydrate metabolic process"/>
    <property type="evidence" value="ECO:0007669"/>
    <property type="project" value="InterPro"/>
</dbReference>
<accession>A0A955RS77</accession>
<comment type="caution">
    <text evidence="2">The sequence shown here is derived from an EMBL/GenBank/DDBJ whole genome shotgun (WGS) entry which is preliminary data.</text>
</comment>
<dbReference type="SUPFAM" id="SSF88713">
    <property type="entry name" value="Glycoside hydrolase/deacetylase"/>
    <property type="match status" value="1"/>
</dbReference>
<keyword evidence="1" id="KW-1133">Transmembrane helix</keyword>
<dbReference type="AlphaFoldDB" id="A0A955RS77"/>
<protein>
    <submittedName>
        <fullName evidence="2">Uncharacterized protein</fullName>
    </submittedName>
</protein>
<reference evidence="2" key="1">
    <citation type="submission" date="2020-04" db="EMBL/GenBank/DDBJ databases">
        <authorList>
            <person name="Zhang T."/>
        </authorList>
    </citation>
    <scope>NUCLEOTIDE SEQUENCE</scope>
    <source>
        <strain evidence="2">HKST-UBA03</strain>
    </source>
</reference>
<evidence type="ECO:0000256" key="1">
    <source>
        <dbReference type="SAM" id="Phobius"/>
    </source>
</evidence>